<dbReference type="InterPro" id="IPR058625">
    <property type="entry name" value="MdtA-like_BSH"/>
</dbReference>
<dbReference type="PANTHER" id="PTHR30469:SF33">
    <property type="entry name" value="SLR1207 PROTEIN"/>
    <property type="match status" value="1"/>
</dbReference>
<keyword evidence="3" id="KW-0813">Transport</keyword>
<feature type="compositionally biased region" description="Low complexity" evidence="6">
    <location>
        <begin position="364"/>
        <end position="381"/>
    </location>
</feature>
<organism evidence="11 12">
    <name type="scientific">Hydrogenophaga laconesensis</name>
    <dbReference type="NCBI Taxonomy" id="1805971"/>
    <lineage>
        <taxon>Bacteria</taxon>
        <taxon>Pseudomonadati</taxon>
        <taxon>Pseudomonadota</taxon>
        <taxon>Betaproteobacteria</taxon>
        <taxon>Burkholderiales</taxon>
        <taxon>Comamonadaceae</taxon>
        <taxon>Hydrogenophaga</taxon>
    </lineage>
</organism>
<feature type="compositionally biased region" description="Low complexity" evidence="6">
    <location>
        <begin position="439"/>
        <end position="451"/>
    </location>
</feature>
<feature type="region of interest" description="Disordered" evidence="6">
    <location>
        <begin position="332"/>
        <end position="381"/>
    </location>
</feature>
<dbReference type="RefSeq" id="WP_204733097.1">
    <property type="nucleotide sequence ID" value="NZ_JAVDWE010000004.1"/>
</dbReference>
<feature type="compositionally biased region" description="Basic and acidic residues" evidence="6">
    <location>
        <begin position="416"/>
        <end position="438"/>
    </location>
</feature>
<dbReference type="Proteomes" id="UP001265550">
    <property type="component" value="Unassembled WGS sequence"/>
</dbReference>
<evidence type="ECO:0000256" key="7">
    <source>
        <dbReference type="SAM" id="Phobius"/>
    </source>
</evidence>
<proteinExistence type="inferred from homology"/>
<dbReference type="Gene3D" id="2.40.420.20">
    <property type="match status" value="1"/>
</dbReference>
<comment type="similarity">
    <text evidence="2">Belongs to the membrane fusion protein (MFP) (TC 8.A.1) family.</text>
</comment>
<feature type="domain" description="Multidrug resistance protein MdtA-like beta-barrel" evidence="9">
    <location>
        <begin position="239"/>
        <end position="313"/>
    </location>
</feature>
<feature type="compositionally biased region" description="Basic and acidic residues" evidence="6">
    <location>
        <begin position="466"/>
        <end position="482"/>
    </location>
</feature>
<feature type="transmembrane region" description="Helical" evidence="7">
    <location>
        <begin position="21"/>
        <end position="42"/>
    </location>
</feature>
<feature type="region of interest" description="Disordered" evidence="6">
    <location>
        <begin position="416"/>
        <end position="562"/>
    </location>
</feature>
<comment type="caution">
    <text evidence="11">The sequence shown here is derived from an EMBL/GenBank/DDBJ whole genome shotgun (WGS) entry which is preliminary data.</text>
</comment>
<protein>
    <submittedName>
        <fullName evidence="11">Macrolide-specific efflux system membrane fusion protein</fullName>
    </submittedName>
</protein>
<keyword evidence="12" id="KW-1185">Reference proteome</keyword>
<evidence type="ECO:0000256" key="6">
    <source>
        <dbReference type="SAM" id="MobiDB-lite"/>
    </source>
</evidence>
<feature type="domain" description="Multidrug resistance protein MdtA-like C-terminal permuted SH3" evidence="10">
    <location>
        <begin position="561"/>
        <end position="599"/>
    </location>
</feature>
<dbReference type="Pfam" id="PF25967">
    <property type="entry name" value="RND-MFP_C"/>
    <property type="match status" value="1"/>
</dbReference>
<dbReference type="Gene3D" id="2.40.50.100">
    <property type="match status" value="1"/>
</dbReference>
<gene>
    <name evidence="11" type="ORF">J2X09_001941</name>
</gene>
<dbReference type="Pfam" id="PF25917">
    <property type="entry name" value="BSH_RND"/>
    <property type="match status" value="1"/>
</dbReference>
<dbReference type="NCBIfam" id="TIGR01730">
    <property type="entry name" value="RND_mfp"/>
    <property type="match status" value="1"/>
</dbReference>
<dbReference type="EMBL" id="JAVDWE010000004">
    <property type="protein sequence ID" value="MDR7094203.1"/>
    <property type="molecule type" value="Genomic_DNA"/>
</dbReference>
<dbReference type="Gene3D" id="2.40.30.170">
    <property type="match status" value="1"/>
</dbReference>
<dbReference type="InterPro" id="IPR030190">
    <property type="entry name" value="MacA_alpha-hairpin_sf"/>
</dbReference>
<feature type="domain" description="Multidrug resistance protein MdtA-like barrel-sandwich hybrid" evidence="8">
    <location>
        <begin position="78"/>
        <end position="231"/>
    </location>
</feature>
<sequence>MNEVKREGGKAPAGRRKTWKLALIALVSLAILGGGGFAYYRWGPGAKTESAYITATVQRGDIEDQVSATGSLQPRDYVDVGAQVSGQLRKIHVEVGSEVKEGDLLAEIDAETSQARVDASRAQLRSQQAQMAERELTLAKAERDLQRQKNLAAEEATTAETLQNAETAVKTARVQIQSLKASMEQLQASMRVEEANLKFTKIYAPMAGTVVSITARQGQTLNTNQSAPTILRIADLSIMTVQTQVSEADVSKLRGGMPVYFTTLGGQGRRWYGELKKIEPTPTVTNNVVLYNALFEVPNNNRSLMTSMTAQVFFVVAEAKDVLVVPMSALTIQRGPQGGNRGGQGGAGGSRAPGVTSPTPPAPATTSPAAPASGARGTTTSSVPVTAFKTVSDTVLLAQASPGGNAGERPRFDREAFQNMSEEERARFREQRRKEREAAGGAASAGPGANGDRPRMSPEAFQNMSEEERARFREQRRKEREQAQAGGSNAAPAAAAGNAAGTPQKRPAAGGDAAGPARAPAASGTAPANREAGTPPAAGAGVGVPRVEGARPTRGPRQAKVKVMAEDGTIEEREITIGISNRVHAEVLSGLKEGDRVIAGVREPERRPANTQQGSGLGQQNMGGPGGMPGGMPGGAGAGVRR</sequence>
<feature type="compositionally biased region" description="Gly residues" evidence="6">
    <location>
        <begin position="336"/>
        <end position="351"/>
    </location>
</feature>
<evidence type="ECO:0000256" key="1">
    <source>
        <dbReference type="ARBA" id="ARBA00004236"/>
    </source>
</evidence>
<comment type="subcellular location">
    <subcellularLocation>
        <location evidence="1">Cell membrane</location>
    </subcellularLocation>
</comment>
<feature type="compositionally biased region" description="Low complexity" evidence="6">
    <location>
        <begin position="483"/>
        <end position="552"/>
    </location>
</feature>
<feature type="region of interest" description="Disordered" evidence="6">
    <location>
        <begin position="601"/>
        <end position="642"/>
    </location>
</feature>
<dbReference type="Gene3D" id="6.10.140.1990">
    <property type="match status" value="1"/>
</dbReference>
<evidence type="ECO:0000313" key="11">
    <source>
        <dbReference type="EMBL" id="MDR7094203.1"/>
    </source>
</evidence>
<dbReference type="PANTHER" id="PTHR30469">
    <property type="entry name" value="MULTIDRUG RESISTANCE PROTEIN MDTA"/>
    <property type="match status" value="1"/>
</dbReference>
<name>A0ABU1V9R8_9BURK</name>
<keyword evidence="7" id="KW-0472">Membrane</keyword>
<dbReference type="SUPFAM" id="SSF111369">
    <property type="entry name" value="HlyD-like secretion proteins"/>
    <property type="match status" value="1"/>
</dbReference>
<evidence type="ECO:0000259" key="10">
    <source>
        <dbReference type="Pfam" id="PF25967"/>
    </source>
</evidence>
<keyword evidence="7" id="KW-1133">Transmembrane helix</keyword>
<evidence type="ECO:0000259" key="9">
    <source>
        <dbReference type="Pfam" id="PF25944"/>
    </source>
</evidence>
<accession>A0ABU1V9R8</accession>
<feature type="compositionally biased region" description="Gly residues" evidence="6">
    <location>
        <begin position="615"/>
        <end position="642"/>
    </location>
</feature>
<dbReference type="Pfam" id="PF25944">
    <property type="entry name" value="Beta-barrel_RND"/>
    <property type="match status" value="1"/>
</dbReference>
<evidence type="ECO:0000256" key="3">
    <source>
        <dbReference type="ARBA" id="ARBA00022448"/>
    </source>
</evidence>
<evidence type="ECO:0000256" key="2">
    <source>
        <dbReference type="ARBA" id="ARBA00009477"/>
    </source>
</evidence>
<dbReference type="InterPro" id="IPR006143">
    <property type="entry name" value="RND_pump_MFP"/>
</dbReference>
<keyword evidence="4 5" id="KW-0175">Coiled coil</keyword>
<evidence type="ECO:0000256" key="4">
    <source>
        <dbReference type="ARBA" id="ARBA00023054"/>
    </source>
</evidence>
<keyword evidence="7" id="KW-0812">Transmembrane</keyword>
<evidence type="ECO:0000259" key="8">
    <source>
        <dbReference type="Pfam" id="PF25917"/>
    </source>
</evidence>
<dbReference type="InterPro" id="IPR058626">
    <property type="entry name" value="MdtA-like_b-barrel"/>
</dbReference>
<evidence type="ECO:0000313" key="12">
    <source>
        <dbReference type="Proteomes" id="UP001265550"/>
    </source>
</evidence>
<feature type="coiled-coil region" evidence="5">
    <location>
        <begin position="124"/>
        <end position="196"/>
    </location>
</feature>
<dbReference type="InterPro" id="IPR058627">
    <property type="entry name" value="MdtA-like_C"/>
</dbReference>
<evidence type="ECO:0000256" key="5">
    <source>
        <dbReference type="SAM" id="Coils"/>
    </source>
</evidence>
<reference evidence="11 12" key="1">
    <citation type="submission" date="2023-07" db="EMBL/GenBank/DDBJ databases">
        <title>Sorghum-associated microbial communities from plants grown in Nebraska, USA.</title>
        <authorList>
            <person name="Schachtman D."/>
        </authorList>
    </citation>
    <scope>NUCLEOTIDE SEQUENCE [LARGE SCALE GENOMIC DNA]</scope>
    <source>
        <strain evidence="11 12">BE240</strain>
    </source>
</reference>